<protein>
    <recommendedName>
        <fullName evidence="5">4-hydroxybenzoate polyprenyltransferase</fullName>
    </recommendedName>
</protein>
<keyword evidence="2" id="KW-0812">Transmembrane</keyword>
<name>A0A9W6HD90_9MICO</name>
<organism evidence="3 4">
    <name type="scientific">Leifsonia poae</name>
    <dbReference type="NCBI Taxonomy" id="110933"/>
    <lineage>
        <taxon>Bacteria</taxon>
        <taxon>Bacillati</taxon>
        <taxon>Actinomycetota</taxon>
        <taxon>Actinomycetes</taxon>
        <taxon>Micrococcales</taxon>
        <taxon>Microbacteriaceae</taxon>
        <taxon>Leifsonia</taxon>
    </lineage>
</organism>
<keyword evidence="4" id="KW-1185">Reference proteome</keyword>
<dbReference type="EMBL" id="BSEN01000015">
    <property type="protein sequence ID" value="GLJ77919.1"/>
    <property type="molecule type" value="Genomic_DNA"/>
</dbReference>
<reference evidence="3" key="2">
    <citation type="submission" date="2023-01" db="EMBL/GenBank/DDBJ databases">
        <authorList>
            <person name="Sun Q."/>
            <person name="Evtushenko L."/>
        </authorList>
    </citation>
    <scope>NUCLEOTIDE SEQUENCE</scope>
    <source>
        <strain evidence="3">VKM Ac-1401</strain>
    </source>
</reference>
<gene>
    <name evidence="3" type="ORF">GCM10017584_34930</name>
</gene>
<evidence type="ECO:0000256" key="1">
    <source>
        <dbReference type="SAM" id="MobiDB-lite"/>
    </source>
</evidence>
<evidence type="ECO:0000313" key="3">
    <source>
        <dbReference type="EMBL" id="GLJ77919.1"/>
    </source>
</evidence>
<comment type="caution">
    <text evidence="3">The sequence shown here is derived from an EMBL/GenBank/DDBJ whole genome shotgun (WGS) entry which is preliminary data.</text>
</comment>
<reference evidence="3" key="1">
    <citation type="journal article" date="2014" name="Int. J. Syst. Evol. Microbiol.">
        <title>Complete genome sequence of Corynebacterium casei LMG S-19264T (=DSM 44701T), isolated from a smear-ripened cheese.</title>
        <authorList>
            <consortium name="US DOE Joint Genome Institute (JGI-PGF)"/>
            <person name="Walter F."/>
            <person name="Albersmeier A."/>
            <person name="Kalinowski J."/>
            <person name="Ruckert C."/>
        </authorList>
    </citation>
    <scope>NUCLEOTIDE SEQUENCE</scope>
    <source>
        <strain evidence="3">VKM Ac-1401</strain>
    </source>
</reference>
<evidence type="ECO:0000313" key="4">
    <source>
        <dbReference type="Proteomes" id="UP001142372"/>
    </source>
</evidence>
<keyword evidence="2" id="KW-1133">Transmembrane helix</keyword>
<sequence length="78" mass="8140">MSHLTALLAATETHVELPMPTWAFGAIALAVFAVLGFVIWTYRDVANRHSHKAGPGAAEHAAAPGATHHGTGHPTQGH</sequence>
<keyword evidence="2" id="KW-0472">Membrane</keyword>
<feature type="compositionally biased region" description="Low complexity" evidence="1">
    <location>
        <begin position="53"/>
        <end position="78"/>
    </location>
</feature>
<dbReference type="Proteomes" id="UP001142372">
    <property type="component" value="Unassembled WGS sequence"/>
</dbReference>
<feature type="transmembrane region" description="Helical" evidence="2">
    <location>
        <begin position="22"/>
        <end position="42"/>
    </location>
</feature>
<dbReference type="AlphaFoldDB" id="A0A9W6HD90"/>
<dbReference type="RefSeq" id="WP_271178525.1">
    <property type="nucleotide sequence ID" value="NZ_BAAAJO010000003.1"/>
</dbReference>
<evidence type="ECO:0000256" key="2">
    <source>
        <dbReference type="SAM" id="Phobius"/>
    </source>
</evidence>
<evidence type="ECO:0008006" key="5">
    <source>
        <dbReference type="Google" id="ProtNLM"/>
    </source>
</evidence>
<proteinExistence type="predicted"/>
<feature type="region of interest" description="Disordered" evidence="1">
    <location>
        <begin position="50"/>
        <end position="78"/>
    </location>
</feature>
<accession>A0A9W6HD90</accession>